<keyword evidence="7 8" id="KW-0067">ATP-binding</keyword>
<keyword evidence="4 11" id="KW-0808">Transferase</keyword>
<protein>
    <recommendedName>
        <fullName evidence="2">non-specific serine/threonine protein kinase</fullName>
        <ecNumber evidence="2">2.7.11.1</ecNumber>
    </recommendedName>
</protein>
<evidence type="ECO:0000256" key="6">
    <source>
        <dbReference type="ARBA" id="ARBA00022777"/>
    </source>
</evidence>
<feature type="transmembrane region" description="Helical" evidence="9">
    <location>
        <begin position="495"/>
        <end position="515"/>
    </location>
</feature>
<accession>A0A517WZJ6</accession>
<evidence type="ECO:0000313" key="11">
    <source>
        <dbReference type="EMBL" id="QDU10673.1"/>
    </source>
</evidence>
<name>A0A517WZJ6_9PLAN</name>
<evidence type="ECO:0000259" key="10">
    <source>
        <dbReference type="PROSITE" id="PS50011"/>
    </source>
</evidence>
<evidence type="ECO:0000256" key="1">
    <source>
        <dbReference type="ARBA" id="ARBA00010886"/>
    </source>
</evidence>
<keyword evidence="9" id="KW-0812">Transmembrane</keyword>
<dbReference type="PANTHER" id="PTHR43671:SF13">
    <property type="entry name" value="SERINE_THREONINE-PROTEIN KINASE NEK2"/>
    <property type="match status" value="1"/>
</dbReference>
<dbReference type="EMBL" id="CP037422">
    <property type="protein sequence ID" value="QDU10673.1"/>
    <property type="molecule type" value="Genomic_DNA"/>
</dbReference>
<dbReference type="InterPro" id="IPR008271">
    <property type="entry name" value="Ser/Thr_kinase_AS"/>
</dbReference>
<dbReference type="GO" id="GO:0004674">
    <property type="term" value="F:protein serine/threonine kinase activity"/>
    <property type="evidence" value="ECO:0007669"/>
    <property type="project" value="UniProtKB-KW"/>
</dbReference>
<dbReference type="OrthoDB" id="6111975at2"/>
<dbReference type="RefSeq" id="WP_145178501.1">
    <property type="nucleotide sequence ID" value="NZ_CP037422.1"/>
</dbReference>
<comment type="similarity">
    <text evidence="1">Belongs to the protein kinase superfamily. NEK Ser/Thr protein kinase family. NIMA subfamily.</text>
</comment>
<evidence type="ECO:0000256" key="2">
    <source>
        <dbReference type="ARBA" id="ARBA00012513"/>
    </source>
</evidence>
<dbReference type="InterPro" id="IPR050660">
    <property type="entry name" value="NEK_Ser/Thr_kinase"/>
</dbReference>
<dbReference type="GO" id="GO:0005524">
    <property type="term" value="F:ATP binding"/>
    <property type="evidence" value="ECO:0007669"/>
    <property type="project" value="UniProtKB-UniRule"/>
</dbReference>
<dbReference type="AlphaFoldDB" id="A0A517WZJ6"/>
<feature type="transmembrane region" description="Helical" evidence="9">
    <location>
        <begin position="620"/>
        <end position="648"/>
    </location>
</feature>
<dbReference type="Gene3D" id="3.30.200.20">
    <property type="entry name" value="Phosphorylase Kinase, domain 1"/>
    <property type="match status" value="1"/>
</dbReference>
<evidence type="ECO:0000256" key="7">
    <source>
        <dbReference type="ARBA" id="ARBA00022840"/>
    </source>
</evidence>
<evidence type="ECO:0000313" key="12">
    <source>
        <dbReference type="Proteomes" id="UP000318384"/>
    </source>
</evidence>
<dbReference type="Gene3D" id="1.10.510.10">
    <property type="entry name" value="Transferase(Phosphotransferase) domain 1"/>
    <property type="match status" value="1"/>
</dbReference>
<keyword evidence="3" id="KW-0723">Serine/threonine-protein kinase</keyword>
<proteinExistence type="inferred from homology"/>
<dbReference type="PROSITE" id="PS50011">
    <property type="entry name" value="PROTEIN_KINASE_DOM"/>
    <property type="match status" value="1"/>
</dbReference>
<dbReference type="SMART" id="SM00220">
    <property type="entry name" value="S_TKc"/>
    <property type="match status" value="1"/>
</dbReference>
<feature type="transmembrane region" description="Helical" evidence="9">
    <location>
        <begin position="677"/>
        <end position="697"/>
    </location>
</feature>
<dbReference type="InterPro" id="IPR001245">
    <property type="entry name" value="Ser-Thr/Tyr_kinase_cat_dom"/>
</dbReference>
<dbReference type="Pfam" id="PF07714">
    <property type="entry name" value="PK_Tyr_Ser-Thr"/>
    <property type="match status" value="1"/>
</dbReference>
<feature type="domain" description="Protein kinase" evidence="10">
    <location>
        <begin position="162"/>
        <end position="469"/>
    </location>
</feature>
<dbReference type="Proteomes" id="UP000318384">
    <property type="component" value="Chromosome"/>
</dbReference>
<evidence type="ECO:0000256" key="3">
    <source>
        <dbReference type="ARBA" id="ARBA00022527"/>
    </source>
</evidence>
<dbReference type="PANTHER" id="PTHR43671">
    <property type="entry name" value="SERINE/THREONINE-PROTEIN KINASE NEK"/>
    <property type="match status" value="1"/>
</dbReference>
<feature type="binding site" evidence="8">
    <location>
        <position position="191"/>
    </location>
    <ligand>
        <name>ATP</name>
        <dbReference type="ChEBI" id="CHEBI:30616"/>
    </ligand>
</feature>
<organism evidence="11 12">
    <name type="scientific">Gimesia aquarii</name>
    <dbReference type="NCBI Taxonomy" id="2527964"/>
    <lineage>
        <taxon>Bacteria</taxon>
        <taxon>Pseudomonadati</taxon>
        <taxon>Planctomycetota</taxon>
        <taxon>Planctomycetia</taxon>
        <taxon>Planctomycetales</taxon>
        <taxon>Planctomycetaceae</taxon>
        <taxon>Gimesia</taxon>
    </lineage>
</organism>
<dbReference type="CDD" id="cd14014">
    <property type="entry name" value="STKc_PknB_like"/>
    <property type="match status" value="1"/>
</dbReference>
<feature type="transmembrane region" description="Helical" evidence="9">
    <location>
        <begin position="586"/>
        <end position="608"/>
    </location>
</feature>
<dbReference type="EC" id="2.7.11.1" evidence="2"/>
<feature type="transmembrane region" description="Helical" evidence="9">
    <location>
        <begin position="703"/>
        <end position="723"/>
    </location>
</feature>
<dbReference type="InterPro" id="IPR011009">
    <property type="entry name" value="Kinase-like_dom_sf"/>
</dbReference>
<keyword evidence="6 11" id="KW-0418">Kinase</keyword>
<dbReference type="InterPro" id="IPR000719">
    <property type="entry name" value="Prot_kinase_dom"/>
</dbReference>
<keyword evidence="9" id="KW-0472">Membrane</keyword>
<evidence type="ECO:0000256" key="8">
    <source>
        <dbReference type="PROSITE-ProRule" id="PRU10141"/>
    </source>
</evidence>
<reference evidence="11 12" key="1">
    <citation type="submission" date="2019-03" db="EMBL/GenBank/DDBJ databases">
        <title>Deep-cultivation of Planctomycetes and their phenomic and genomic characterization uncovers novel biology.</title>
        <authorList>
            <person name="Wiegand S."/>
            <person name="Jogler M."/>
            <person name="Boedeker C."/>
            <person name="Pinto D."/>
            <person name="Vollmers J."/>
            <person name="Rivas-Marin E."/>
            <person name="Kohn T."/>
            <person name="Peeters S.H."/>
            <person name="Heuer A."/>
            <person name="Rast P."/>
            <person name="Oberbeckmann S."/>
            <person name="Bunk B."/>
            <person name="Jeske O."/>
            <person name="Meyerdierks A."/>
            <person name="Storesund J.E."/>
            <person name="Kallscheuer N."/>
            <person name="Luecker S."/>
            <person name="Lage O.M."/>
            <person name="Pohl T."/>
            <person name="Merkel B.J."/>
            <person name="Hornburger P."/>
            <person name="Mueller R.-W."/>
            <person name="Bruemmer F."/>
            <person name="Labrenz M."/>
            <person name="Spormann A.M."/>
            <person name="Op den Camp H."/>
            <person name="Overmann J."/>
            <person name="Amann R."/>
            <person name="Jetten M.S.M."/>
            <person name="Mascher T."/>
            <person name="Medema M.H."/>
            <person name="Devos D.P."/>
            <person name="Kaster A.-K."/>
            <person name="Ovreas L."/>
            <person name="Rohde M."/>
            <person name="Galperin M.Y."/>
            <person name="Jogler C."/>
        </authorList>
    </citation>
    <scope>NUCLEOTIDE SEQUENCE [LARGE SCALE GENOMIC DNA]</scope>
    <source>
        <strain evidence="11 12">V202</strain>
    </source>
</reference>
<dbReference type="InterPro" id="IPR017441">
    <property type="entry name" value="Protein_kinase_ATP_BS"/>
</dbReference>
<evidence type="ECO:0000256" key="5">
    <source>
        <dbReference type="ARBA" id="ARBA00022741"/>
    </source>
</evidence>
<gene>
    <name evidence="11" type="primary">pknB_11</name>
    <name evidence="11" type="ORF">V202x_40850</name>
</gene>
<keyword evidence="12" id="KW-1185">Reference proteome</keyword>
<dbReference type="PROSITE" id="PS00107">
    <property type="entry name" value="PROTEIN_KINASE_ATP"/>
    <property type="match status" value="1"/>
</dbReference>
<sequence length="745" mass="84351">MSEPLHQLDSLDSLSALSALTEVMEQFVNDWETQQAPPEIKQYQQNDETLSRFLLIELIKIDLEFRWERFNFPKRIKEYLDEFPMLLEDTIPVDLLYEEFHLLRQNGFEVDPADYLSLFPTVSPQLEQLFDLNHAYVTTKIINQCPPQAFHHFQPGHTVDDFELLTLLGKGAFAKVYQARQTSMQRIVALKISEDSSSEPQTLAQLDHDNIVRVFDQRIMPDKKIRLLYMQYLPGGTLQSVVEIIRKTAPAERSGKILVSAVNQSLELRGESRPSESLIYQKINSLTWPETICWLGIRLANALNYAHKKGVLHRDIKPANVLLTAEGIPKLADFNISFSSAVTGTTPAAYFGGSLAYMSPEQLEAYDPTHQRLPESLDEKSDIYSLGLVLWELLTGVRAFQDLPVSSGWSTLLKQMISQRKAGASLKASPQHLPPDCPEHLVNVLQKCLAPELEERWTSGANLANQLELCLNPRAQQILFPPSTSWSSRLRGWEIPIVVLIVLIPNLFAGLFNFFHNQKHIVEHLKNSQEAFWQIQSVINLIAYPLGLSLIGWLTWTTLQFRHGKISENHKEKQDTKLIQKRCLRLGHYAALICTTEWIIAGIAYPISMHYAIGALPASAYAHFLGSLLLCGLIAASYPFFGITYLSLHAIYPRLLKENDFSQQAPDTFKQMKRLTWVYLIMAFLVPMLSIASLAMINLDDKIAIGILTVAGTLGAVSILRVFQVLQADFDSLSALYSKNHRTNQ</sequence>
<dbReference type="SUPFAM" id="SSF56112">
    <property type="entry name" value="Protein kinase-like (PK-like)"/>
    <property type="match status" value="1"/>
</dbReference>
<evidence type="ECO:0000256" key="4">
    <source>
        <dbReference type="ARBA" id="ARBA00022679"/>
    </source>
</evidence>
<keyword evidence="5 8" id="KW-0547">Nucleotide-binding</keyword>
<keyword evidence="9" id="KW-1133">Transmembrane helix</keyword>
<dbReference type="PROSITE" id="PS00108">
    <property type="entry name" value="PROTEIN_KINASE_ST"/>
    <property type="match status" value="1"/>
</dbReference>
<evidence type="ECO:0000256" key="9">
    <source>
        <dbReference type="SAM" id="Phobius"/>
    </source>
</evidence>